<dbReference type="Gene3D" id="3.30.40.10">
    <property type="entry name" value="Zinc/RING finger domain, C3HC4 (zinc finger)"/>
    <property type="match status" value="1"/>
</dbReference>
<dbReference type="Pfam" id="PF04564">
    <property type="entry name" value="U-box"/>
    <property type="match status" value="1"/>
</dbReference>
<organism evidence="8 9">
    <name type="scientific">Ananas comosus</name>
    <name type="common">Pineapple</name>
    <name type="synonym">Ananas ananas</name>
    <dbReference type="NCBI Taxonomy" id="4615"/>
    <lineage>
        <taxon>Eukaryota</taxon>
        <taxon>Viridiplantae</taxon>
        <taxon>Streptophyta</taxon>
        <taxon>Embryophyta</taxon>
        <taxon>Tracheophyta</taxon>
        <taxon>Spermatophyta</taxon>
        <taxon>Magnoliopsida</taxon>
        <taxon>Liliopsida</taxon>
        <taxon>Poales</taxon>
        <taxon>Bromeliaceae</taxon>
        <taxon>Bromelioideae</taxon>
        <taxon>Ananas</taxon>
    </lineage>
</organism>
<evidence type="ECO:0000256" key="2">
    <source>
        <dbReference type="ARBA" id="ARBA00004906"/>
    </source>
</evidence>
<comment type="pathway">
    <text evidence="2 5">Protein modification; protein ubiquitination.</text>
</comment>
<evidence type="ECO:0000256" key="6">
    <source>
        <dbReference type="SAM" id="MobiDB-lite"/>
    </source>
</evidence>
<reference evidence="8 9" key="1">
    <citation type="journal article" date="2016" name="DNA Res.">
        <title>The draft genome of MD-2 pineapple using hybrid error correction of long reads.</title>
        <authorList>
            <person name="Redwan R.M."/>
            <person name="Saidin A."/>
            <person name="Kumar S.V."/>
        </authorList>
    </citation>
    <scope>NUCLEOTIDE SEQUENCE [LARGE SCALE GENOMIC DNA]</scope>
    <source>
        <strain evidence="9">cv. MD2</strain>
        <tissue evidence="8">Leaf</tissue>
    </source>
</reference>
<dbReference type="PANTHER" id="PTHR22849:SF163">
    <property type="entry name" value="U-BOX DOMAIN-CONTAINING PROTEIN"/>
    <property type="match status" value="1"/>
</dbReference>
<dbReference type="EC" id="2.3.2.27" evidence="5"/>
<protein>
    <recommendedName>
        <fullName evidence="5 7">U-box domain-containing protein</fullName>
        <ecNumber evidence="5">2.3.2.27</ecNumber>
    </recommendedName>
    <alternativeName>
        <fullName evidence="5">RING-type E3 ubiquitin transferase PUB</fullName>
    </alternativeName>
</protein>
<keyword evidence="4 5" id="KW-0833">Ubl conjugation pathway</keyword>
<accession>A0A199UDQ9</accession>
<evidence type="ECO:0000313" key="8">
    <source>
        <dbReference type="EMBL" id="OAY62680.1"/>
    </source>
</evidence>
<sequence length="293" mass="30412">MGQPGAEQRPRRRRLPEPLEVRLPPLFRCPISLEVMRSPVSLCTGVTYDRSSIQRWLDSGHRTCPATRLPLPSTHLVPNLALRRLILSAAAEDDDGGGRSDPSAAEIASRIAAAGEGGDSEAAVRVLALMLGSDRVGKGDKESAIAALVADLDRSVSALLAVVRNGRGIGSRIDAVRVLESILASPARVCGEESRAAIAEREELFPELVMMMGEGGAAAEAAIGCMAAAAAAGKRRARARMVGAGRGGAGAGDRGGGGVGGGGGAGMALVGRRRGARTGGWRSRGTRRRWWGR</sequence>
<dbReference type="InterPro" id="IPR013083">
    <property type="entry name" value="Znf_RING/FYVE/PHD"/>
</dbReference>
<dbReference type="InterPro" id="IPR045210">
    <property type="entry name" value="RING-Ubox_PUB"/>
</dbReference>
<dbReference type="EMBL" id="LSRQ01008442">
    <property type="protein sequence ID" value="OAY62680.1"/>
    <property type="molecule type" value="Genomic_DNA"/>
</dbReference>
<evidence type="ECO:0000256" key="3">
    <source>
        <dbReference type="ARBA" id="ARBA00022679"/>
    </source>
</evidence>
<dbReference type="SUPFAM" id="SSF57850">
    <property type="entry name" value="RING/U-box"/>
    <property type="match status" value="1"/>
</dbReference>
<dbReference type="PANTHER" id="PTHR22849">
    <property type="entry name" value="WDSAM1 PROTEIN"/>
    <property type="match status" value="1"/>
</dbReference>
<keyword evidence="3 5" id="KW-0808">Transferase</keyword>
<dbReference type="GO" id="GO:0016567">
    <property type="term" value="P:protein ubiquitination"/>
    <property type="evidence" value="ECO:0007669"/>
    <property type="project" value="UniProtKB-UniRule"/>
</dbReference>
<dbReference type="UniPathway" id="UPA00143"/>
<proteinExistence type="predicted"/>
<feature type="region of interest" description="Disordered" evidence="6">
    <location>
        <begin position="273"/>
        <end position="293"/>
    </location>
</feature>
<dbReference type="FunFam" id="3.30.40.10:FF:000442">
    <property type="entry name" value="RING-type E3 ubiquitin transferase"/>
    <property type="match status" value="1"/>
</dbReference>
<dbReference type="InterPro" id="IPR003613">
    <property type="entry name" value="Ubox_domain"/>
</dbReference>
<evidence type="ECO:0000259" key="7">
    <source>
        <dbReference type="PROSITE" id="PS51698"/>
    </source>
</evidence>
<comment type="function">
    <text evidence="5">Functions as an E3 ubiquitin ligase.</text>
</comment>
<comment type="caution">
    <text evidence="8">The sequence shown here is derived from an EMBL/GenBank/DDBJ whole genome shotgun (WGS) entry which is preliminary data.</text>
</comment>
<comment type="catalytic activity">
    <reaction evidence="1 5">
        <text>S-ubiquitinyl-[E2 ubiquitin-conjugating enzyme]-L-cysteine + [acceptor protein]-L-lysine = [E2 ubiquitin-conjugating enzyme]-L-cysteine + N(6)-ubiquitinyl-[acceptor protein]-L-lysine.</text>
        <dbReference type="EC" id="2.3.2.27"/>
    </reaction>
</comment>
<dbReference type="PROSITE" id="PS51698">
    <property type="entry name" value="U_BOX"/>
    <property type="match status" value="1"/>
</dbReference>
<dbReference type="CDD" id="cd16664">
    <property type="entry name" value="RING-Ubox_PUB"/>
    <property type="match status" value="1"/>
</dbReference>
<dbReference type="Proteomes" id="UP000092600">
    <property type="component" value="Unassembled WGS sequence"/>
</dbReference>
<feature type="domain" description="U-box" evidence="7">
    <location>
        <begin position="22"/>
        <end position="96"/>
    </location>
</feature>
<name>A0A199UDQ9_ANACO</name>
<gene>
    <name evidence="8" type="ORF">ACMD2_21150</name>
</gene>
<evidence type="ECO:0000256" key="1">
    <source>
        <dbReference type="ARBA" id="ARBA00000900"/>
    </source>
</evidence>
<evidence type="ECO:0000313" key="9">
    <source>
        <dbReference type="Proteomes" id="UP000092600"/>
    </source>
</evidence>
<evidence type="ECO:0000256" key="4">
    <source>
        <dbReference type="ARBA" id="ARBA00022786"/>
    </source>
</evidence>
<dbReference type="GO" id="GO:0061630">
    <property type="term" value="F:ubiquitin protein ligase activity"/>
    <property type="evidence" value="ECO:0007669"/>
    <property type="project" value="UniProtKB-UniRule"/>
</dbReference>
<evidence type="ECO:0000256" key="5">
    <source>
        <dbReference type="RuleBase" id="RU369093"/>
    </source>
</evidence>
<dbReference type="SMART" id="SM00504">
    <property type="entry name" value="Ubox"/>
    <property type="match status" value="1"/>
</dbReference>
<dbReference type="InterPro" id="IPR045185">
    <property type="entry name" value="PUB22/23/24-like"/>
</dbReference>
<dbReference type="AlphaFoldDB" id="A0A199UDQ9"/>
<feature type="compositionally biased region" description="Basic residues" evidence="6">
    <location>
        <begin position="284"/>
        <end position="293"/>
    </location>
</feature>